<dbReference type="InterPro" id="IPR000182">
    <property type="entry name" value="GNAT_dom"/>
</dbReference>
<name>A4BX93_9FLAO</name>
<keyword evidence="1 4" id="KW-0808">Transferase</keyword>
<dbReference type="Gene3D" id="3.40.630.30">
    <property type="match status" value="1"/>
</dbReference>
<keyword evidence="5" id="KW-1185">Reference proteome</keyword>
<proteinExistence type="predicted"/>
<dbReference type="eggNOG" id="COG0456">
    <property type="taxonomic scope" value="Bacteria"/>
</dbReference>
<sequence>MNIKIVTTDANNQDFINLIRQLDAYLKITDGTEHAFYNQFNKTDMLKRIVLLYADEVPVGCGAIREFDAFSVEVKRMFIRSEKRGLGFAKKIMQELENYARELGYKKCILETGKRQVDAVNFYLKNAYQVIPNYGQYAGKKNSICFEKYIG</sequence>
<accession>A4BX93</accession>
<evidence type="ECO:0000256" key="1">
    <source>
        <dbReference type="ARBA" id="ARBA00022679"/>
    </source>
</evidence>
<evidence type="ECO:0000256" key="2">
    <source>
        <dbReference type="ARBA" id="ARBA00023315"/>
    </source>
</evidence>
<dbReference type="CDD" id="cd04301">
    <property type="entry name" value="NAT_SF"/>
    <property type="match status" value="1"/>
</dbReference>
<organism evidence="4 5">
    <name type="scientific">Polaribacter irgensii 23-P</name>
    <dbReference type="NCBI Taxonomy" id="313594"/>
    <lineage>
        <taxon>Bacteria</taxon>
        <taxon>Pseudomonadati</taxon>
        <taxon>Bacteroidota</taxon>
        <taxon>Flavobacteriia</taxon>
        <taxon>Flavobacteriales</taxon>
        <taxon>Flavobacteriaceae</taxon>
    </lineage>
</organism>
<keyword evidence="2" id="KW-0012">Acyltransferase</keyword>
<dbReference type="RefSeq" id="WP_004569382.1">
    <property type="nucleotide sequence ID" value="NZ_CH724148.1"/>
</dbReference>
<dbReference type="HOGENOM" id="CLU_013985_11_8_10"/>
<dbReference type="GO" id="GO:0016747">
    <property type="term" value="F:acyltransferase activity, transferring groups other than amino-acyl groups"/>
    <property type="evidence" value="ECO:0007669"/>
    <property type="project" value="InterPro"/>
</dbReference>
<dbReference type="SUPFAM" id="SSF55729">
    <property type="entry name" value="Acyl-CoA N-acyltransferases (Nat)"/>
    <property type="match status" value="1"/>
</dbReference>
<evidence type="ECO:0000259" key="3">
    <source>
        <dbReference type="PROSITE" id="PS51186"/>
    </source>
</evidence>
<dbReference type="OrthoDB" id="9803233at2"/>
<dbReference type="Pfam" id="PF00583">
    <property type="entry name" value="Acetyltransf_1"/>
    <property type="match status" value="1"/>
</dbReference>
<dbReference type="PANTHER" id="PTHR43877:SF2">
    <property type="entry name" value="AMINOALKYLPHOSPHONATE N-ACETYLTRANSFERASE-RELATED"/>
    <property type="match status" value="1"/>
</dbReference>
<gene>
    <name evidence="4" type="ORF">PI23P_03782</name>
</gene>
<dbReference type="Proteomes" id="UP000003053">
    <property type="component" value="Unassembled WGS sequence"/>
</dbReference>
<evidence type="ECO:0000313" key="4">
    <source>
        <dbReference type="EMBL" id="EAR13584.1"/>
    </source>
</evidence>
<protein>
    <submittedName>
        <fullName evidence="4">Predicted acetyltransferase</fullName>
    </submittedName>
</protein>
<dbReference type="PANTHER" id="PTHR43877">
    <property type="entry name" value="AMINOALKYLPHOSPHONATE N-ACETYLTRANSFERASE-RELATED-RELATED"/>
    <property type="match status" value="1"/>
</dbReference>
<comment type="caution">
    <text evidence="4">The sequence shown here is derived from an EMBL/GenBank/DDBJ whole genome shotgun (WGS) entry which is preliminary data.</text>
</comment>
<dbReference type="STRING" id="313594.PI23P_03782"/>
<dbReference type="InterPro" id="IPR050832">
    <property type="entry name" value="Bact_Acetyltransf"/>
</dbReference>
<reference evidence="4 5" key="1">
    <citation type="submission" date="2006-02" db="EMBL/GenBank/DDBJ databases">
        <authorList>
            <person name="Murray A."/>
            <person name="Staley J."/>
            <person name="Ferriera S."/>
            <person name="Johnson J."/>
            <person name="Kravitz S."/>
            <person name="Halpern A."/>
            <person name="Remington K."/>
            <person name="Beeson K."/>
            <person name="Tran B."/>
            <person name="Rogers Y.-H."/>
            <person name="Friedman R."/>
            <person name="Venter J.C."/>
        </authorList>
    </citation>
    <scope>NUCLEOTIDE SEQUENCE [LARGE SCALE GENOMIC DNA]</scope>
    <source>
        <strain evidence="4 5">23-P</strain>
    </source>
</reference>
<evidence type="ECO:0000313" key="5">
    <source>
        <dbReference type="Proteomes" id="UP000003053"/>
    </source>
</evidence>
<dbReference type="InterPro" id="IPR016181">
    <property type="entry name" value="Acyl_CoA_acyltransferase"/>
</dbReference>
<dbReference type="AlphaFoldDB" id="A4BX93"/>
<feature type="domain" description="N-acetyltransferase" evidence="3">
    <location>
        <begin position="1"/>
        <end position="151"/>
    </location>
</feature>
<dbReference type="PROSITE" id="PS51186">
    <property type="entry name" value="GNAT"/>
    <property type="match status" value="1"/>
</dbReference>
<dbReference type="EMBL" id="AAOG01000001">
    <property type="protein sequence ID" value="EAR13584.1"/>
    <property type="molecule type" value="Genomic_DNA"/>
</dbReference>